<feature type="compositionally biased region" description="Gly residues" evidence="2">
    <location>
        <begin position="167"/>
        <end position="176"/>
    </location>
</feature>
<dbReference type="EMBL" id="BTRK01000005">
    <property type="protein sequence ID" value="GMR51382.1"/>
    <property type="molecule type" value="Genomic_DNA"/>
</dbReference>
<evidence type="ECO:0000313" key="4">
    <source>
        <dbReference type="EMBL" id="GMR51382.1"/>
    </source>
</evidence>
<evidence type="ECO:0000259" key="3">
    <source>
        <dbReference type="Pfam" id="PF05030"/>
    </source>
</evidence>
<dbReference type="AlphaFoldDB" id="A0AAN5CWK7"/>
<dbReference type="Pfam" id="PF05030">
    <property type="entry name" value="SSXT"/>
    <property type="match status" value="1"/>
</dbReference>
<proteinExistence type="inferred from homology"/>
<feature type="domain" description="SS18 N-terminal" evidence="3">
    <location>
        <begin position="19"/>
        <end position="70"/>
    </location>
</feature>
<feature type="compositionally biased region" description="Low complexity" evidence="2">
    <location>
        <begin position="1"/>
        <end position="10"/>
    </location>
</feature>
<accession>A0AAN5CWK7</accession>
<feature type="non-terminal residue" evidence="4">
    <location>
        <position position="1"/>
    </location>
</feature>
<feature type="region of interest" description="Disordered" evidence="2">
    <location>
        <begin position="77"/>
        <end position="224"/>
    </location>
</feature>
<keyword evidence="5" id="KW-1185">Reference proteome</keyword>
<evidence type="ECO:0000313" key="5">
    <source>
        <dbReference type="Proteomes" id="UP001328107"/>
    </source>
</evidence>
<sequence>SSSSSAPLSSNLVPPRLDTPSNVQRLLDENAQLIKCISDDHNAGRVEEQHRKAALLQRNLIYLAKFADQTLVAELVDQPGGQNGEPASQQQLAAGAAGSSSQSAPSPSSQPPAAFQQQQMMQHQQHMQQMQQGQPPGAHPGMHPGMHPQQQQAMYAQHYGGYPQHPGYGGYPGGHPGAHPGYYGQQPPQQQTHPGQPHPGYGYADPNQQYYQQQQQQQQQRPPQ</sequence>
<comment type="similarity">
    <text evidence="1">Belongs to the SS18 family.</text>
</comment>
<feature type="region of interest" description="Disordered" evidence="2">
    <location>
        <begin position="1"/>
        <end position="20"/>
    </location>
</feature>
<gene>
    <name evidence="4" type="ORF">PMAYCL1PPCAC_21577</name>
</gene>
<evidence type="ECO:0000256" key="2">
    <source>
        <dbReference type="SAM" id="MobiDB-lite"/>
    </source>
</evidence>
<feature type="compositionally biased region" description="Low complexity" evidence="2">
    <location>
        <begin position="177"/>
        <end position="224"/>
    </location>
</feature>
<organism evidence="4 5">
    <name type="scientific">Pristionchus mayeri</name>
    <dbReference type="NCBI Taxonomy" id="1317129"/>
    <lineage>
        <taxon>Eukaryota</taxon>
        <taxon>Metazoa</taxon>
        <taxon>Ecdysozoa</taxon>
        <taxon>Nematoda</taxon>
        <taxon>Chromadorea</taxon>
        <taxon>Rhabditida</taxon>
        <taxon>Rhabditina</taxon>
        <taxon>Diplogasteromorpha</taxon>
        <taxon>Diplogasteroidea</taxon>
        <taxon>Neodiplogasteridae</taxon>
        <taxon>Pristionchus</taxon>
    </lineage>
</organism>
<feature type="compositionally biased region" description="Low complexity" evidence="2">
    <location>
        <begin position="86"/>
        <end position="166"/>
    </location>
</feature>
<dbReference type="Proteomes" id="UP001328107">
    <property type="component" value="Unassembled WGS sequence"/>
</dbReference>
<name>A0AAN5CWK7_9BILA</name>
<reference evidence="5" key="1">
    <citation type="submission" date="2022-10" db="EMBL/GenBank/DDBJ databases">
        <title>Genome assembly of Pristionchus species.</title>
        <authorList>
            <person name="Yoshida K."/>
            <person name="Sommer R.J."/>
        </authorList>
    </citation>
    <scope>NUCLEOTIDE SEQUENCE [LARGE SCALE GENOMIC DNA]</scope>
    <source>
        <strain evidence="5">RS5460</strain>
    </source>
</reference>
<evidence type="ECO:0000256" key="1">
    <source>
        <dbReference type="ARBA" id="ARBA00007945"/>
    </source>
</evidence>
<protein>
    <recommendedName>
        <fullName evidence="3">SS18 N-terminal domain-containing protein</fullName>
    </recommendedName>
</protein>
<dbReference type="InterPro" id="IPR007726">
    <property type="entry name" value="SS18_N"/>
</dbReference>
<comment type="caution">
    <text evidence="4">The sequence shown here is derived from an EMBL/GenBank/DDBJ whole genome shotgun (WGS) entry which is preliminary data.</text>
</comment>